<keyword evidence="1" id="KW-0326">Glycosidase</keyword>
<dbReference type="Proteomes" id="UP000294853">
    <property type="component" value="Chromosome"/>
</dbReference>
<dbReference type="InterPro" id="IPR003961">
    <property type="entry name" value="FN3_dom"/>
</dbReference>
<dbReference type="GO" id="GO:0000272">
    <property type="term" value="P:polysaccharide catabolic process"/>
    <property type="evidence" value="ECO:0007669"/>
    <property type="project" value="UniProtKB-KW"/>
</dbReference>
<evidence type="ECO:0000259" key="6">
    <source>
        <dbReference type="PROSITE" id="PS50853"/>
    </source>
</evidence>
<feature type="region of interest" description="Disordered" evidence="4">
    <location>
        <begin position="25"/>
        <end position="83"/>
    </location>
</feature>
<dbReference type="SUPFAM" id="SSF49265">
    <property type="entry name" value="Fibronectin type III"/>
    <property type="match status" value="3"/>
</dbReference>
<dbReference type="PANTHER" id="PTHR14340">
    <property type="entry name" value="MICROFIBRIL-ASSOCIATED GLYCOPROTEIN 3"/>
    <property type="match status" value="1"/>
</dbReference>
<feature type="chain" id="PRO_5038568144" description="Fibronectin type-III domain-containing protein" evidence="5">
    <location>
        <begin position="25"/>
        <end position="1213"/>
    </location>
</feature>
<feature type="compositionally biased region" description="Low complexity" evidence="4">
    <location>
        <begin position="25"/>
        <end position="43"/>
    </location>
</feature>
<dbReference type="SMART" id="SM00060">
    <property type="entry name" value="FN3"/>
    <property type="match status" value="5"/>
</dbReference>
<evidence type="ECO:0000256" key="4">
    <source>
        <dbReference type="SAM" id="MobiDB-lite"/>
    </source>
</evidence>
<accession>A0A4P7IE71</accession>
<dbReference type="PROSITE" id="PS50853">
    <property type="entry name" value="FN3"/>
    <property type="match status" value="3"/>
</dbReference>
<dbReference type="SUPFAM" id="SSF55486">
    <property type="entry name" value="Metalloproteases ('zincins'), catalytic domain"/>
    <property type="match status" value="2"/>
</dbReference>
<evidence type="ECO:0000313" key="8">
    <source>
        <dbReference type="Proteomes" id="UP000294853"/>
    </source>
</evidence>
<keyword evidence="5" id="KW-0732">Signal</keyword>
<feature type="compositionally biased region" description="Basic and acidic residues" evidence="4">
    <location>
        <begin position="47"/>
        <end position="67"/>
    </location>
</feature>
<evidence type="ECO:0000256" key="2">
    <source>
        <dbReference type="ARBA" id="ARBA00023319"/>
    </source>
</evidence>
<protein>
    <recommendedName>
        <fullName evidence="6">Fibronectin type-III domain-containing protein</fullName>
    </recommendedName>
</protein>
<organism evidence="7 8">
    <name type="scientific">Nocardioides seonyuensis</name>
    <dbReference type="NCBI Taxonomy" id="2518371"/>
    <lineage>
        <taxon>Bacteria</taxon>
        <taxon>Bacillati</taxon>
        <taxon>Actinomycetota</taxon>
        <taxon>Actinomycetes</taxon>
        <taxon>Propionibacteriales</taxon>
        <taxon>Nocardioidaceae</taxon>
        <taxon>Nocardioides</taxon>
    </lineage>
</organism>
<reference evidence="7 8" key="1">
    <citation type="submission" date="2019-03" db="EMBL/GenBank/DDBJ databases">
        <title>Three New Species of Nocardioides, Nocardioides euryhalodurans sp. nov., Nocardioides seonyuensis sp. nov. and Nocardioides eburneoflavus sp. nov. Iolated from Soil.</title>
        <authorList>
            <person name="Roh S.G."/>
            <person name="Lee C."/>
            <person name="Kim M.-K."/>
            <person name="Kim S.B."/>
        </authorList>
    </citation>
    <scope>NUCLEOTIDE SEQUENCE [LARGE SCALE GENOMIC DNA]</scope>
    <source>
        <strain evidence="7 8">MMS17-SY207-3</strain>
    </source>
</reference>
<evidence type="ECO:0000256" key="1">
    <source>
        <dbReference type="ARBA" id="ARBA00023295"/>
    </source>
</evidence>
<feature type="compositionally biased region" description="Pro residues" evidence="4">
    <location>
        <begin position="1051"/>
        <end position="1102"/>
    </location>
</feature>
<feature type="domain" description="Fibronectin type-III" evidence="6">
    <location>
        <begin position="532"/>
        <end position="622"/>
    </location>
</feature>
<name>A0A4P7IE71_9ACTN</name>
<evidence type="ECO:0000313" key="7">
    <source>
        <dbReference type="EMBL" id="QBX55515.1"/>
    </source>
</evidence>
<dbReference type="KEGG" id="nsn:EXE58_08660"/>
<keyword evidence="2" id="KW-0393">Immunoglobulin domain</keyword>
<dbReference type="RefSeq" id="WP_135267506.1">
    <property type="nucleotide sequence ID" value="NZ_CP038436.1"/>
</dbReference>
<keyword evidence="1" id="KW-0378">Hydrolase</keyword>
<dbReference type="InterPro" id="IPR013783">
    <property type="entry name" value="Ig-like_fold"/>
</dbReference>
<dbReference type="GO" id="GO:0016798">
    <property type="term" value="F:hydrolase activity, acting on glycosyl bonds"/>
    <property type="evidence" value="ECO:0007669"/>
    <property type="project" value="UniProtKB-KW"/>
</dbReference>
<feature type="domain" description="Fibronectin type-III" evidence="6">
    <location>
        <begin position="630"/>
        <end position="740"/>
    </location>
</feature>
<keyword evidence="3" id="KW-0119">Carbohydrate metabolism</keyword>
<feature type="domain" description="Fibronectin type-III" evidence="6">
    <location>
        <begin position="1117"/>
        <end position="1213"/>
    </location>
</feature>
<dbReference type="CDD" id="cd00063">
    <property type="entry name" value="FN3"/>
    <property type="match status" value="1"/>
</dbReference>
<evidence type="ECO:0000256" key="5">
    <source>
        <dbReference type="SAM" id="SignalP"/>
    </source>
</evidence>
<dbReference type="Pfam" id="PF00041">
    <property type="entry name" value="fn3"/>
    <property type="match status" value="1"/>
</dbReference>
<feature type="signal peptide" evidence="5">
    <location>
        <begin position="1"/>
        <end position="24"/>
    </location>
</feature>
<dbReference type="OrthoDB" id="954626at2"/>
<dbReference type="Gene3D" id="2.60.40.10">
    <property type="entry name" value="Immunoglobulins"/>
    <property type="match status" value="4"/>
</dbReference>
<gene>
    <name evidence="7" type="ORF">EXE58_08660</name>
</gene>
<dbReference type="PANTHER" id="PTHR14340:SF9">
    <property type="entry name" value="FIBRONECTIN TYPE-III DOMAIN-CONTAINING PROTEIN"/>
    <property type="match status" value="1"/>
</dbReference>
<dbReference type="AlphaFoldDB" id="A0A4P7IE71"/>
<sequence length="1213" mass="127342">MIAPRATALALAGLLLAASPSSLDLEPAAATSPTAPGAVAAPTEQQDGERREAPVESEAAPRKRLESELLPATSLRKPQNGGTAVRRLGADLPAVAKAHGMQPAALRTTLLNDETLWVDPAGQLFVKEELHVGETFDAAPVAAAAEPLDQTLALHSKPGSQHVVHLDFDGIDLPSESYWSTGHHLPAGAYEGWDPMGDGPAFSDAERAAIQEIWARVAEDFAPFDVDVTTADPGDAALRTDFSGDTVFGTRLVVSDSAQASSLICQDNCGGVALLDAITTPSSVAEPAWVFSALNSQSPKAIAEAASHEVGHTFGLRHDGFGRSETDWDEYYSGQGTWAPIMGSAYSAPVSQWSNGFYNGATNSEDDVAKIAAIAGHRTDEGGDGWASPLRVTDGAGYVGASYDRDVYLVDDCTPGARAAAVTTGFSANLDVSLTLARPSGSGGSPVTVANPYLIQADARDERPWYGVGAYYPSTSVTGLDATVDIAEGGPWLLEVRGGDGLTGLDTSDYFSYGSTGAYQLQVEGCSTPQVAPARPNGLTVVAAGLDLVATWAAPSNDGGSPVTGYRVDLSGQDPVDLPADATSHTFPGAADLNVTVGVSALNAMGAGAAATATWNPTTVPSRVTDVSVVTDDLTCEFGNKPRCIEVVWHSPDSNGGSPVTHYEFWQGQDGEWWQLFEGDFLSTGKYEKWTNRFNPVAGEEYDYRIVAVNANGAGAAYDFKALLKGSPARITPTIATDRDDRTVTVTWETPFDGGEPIQHVALGLATGNYSQQTDVVLPPGTTSYTFTGVKTGPKHLIIAAANIWGPVKGKPGYDNSSDKSFVMPPISPDPGPIPNNTIQGTVLSTDTAAGTGSLRVFWEPNVPADPDHDPILWYDVCVDVIGEIHLPGDAIFGDGATRGTDLCGDRATLAMTVDATDEPFIDLTGLTLDEDHYVTVTPVNPGGPSFMPSMGVVNFDPTAITCPTEYTVDDGKLRWVWEWTEINVNYWNVRARRLPDTDWTVWASGQAYYMTGVYQRPVTPGEWEIEVTAALRNGRFGPPVVCAVTVPEPVVVPPTDPGTPTEPSPEPSPEPTTEPSPEPSPEPTTHPVPPAPAPAPAPAPVAGPVAPAPLAVAPSAPRAPSAKPGGKGDATTLTVKWSAPASAGSSAVTGYQVIVYKVKGAKLVVKARIKVPTSKHKLTLKLKQGKYRVAVRARNAVGWSPASAPSKAVQPR</sequence>
<feature type="region of interest" description="Disordered" evidence="4">
    <location>
        <begin position="1050"/>
        <end position="1103"/>
    </location>
</feature>
<dbReference type="InterPro" id="IPR036116">
    <property type="entry name" value="FN3_sf"/>
</dbReference>
<dbReference type="EMBL" id="CP038436">
    <property type="protein sequence ID" value="QBX55515.1"/>
    <property type="molecule type" value="Genomic_DNA"/>
</dbReference>
<evidence type="ECO:0000256" key="3">
    <source>
        <dbReference type="ARBA" id="ARBA00023326"/>
    </source>
</evidence>
<keyword evidence="8" id="KW-1185">Reference proteome</keyword>
<proteinExistence type="predicted"/>
<keyword evidence="3" id="KW-0624">Polysaccharide degradation</keyword>